<comment type="caution">
    <text evidence="1">The sequence shown here is derived from an EMBL/GenBank/DDBJ whole genome shotgun (WGS) entry which is preliminary data.</text>
</comment>
<sequence>MSDPITLVYDQAVDLASAIEQAIGPKNRGNFDHNITRDLFRPRGAGIMEVQVQVVGFTQADIDSGEDPVQCLARRGYENLGNTWDLAFLLHRCPAEVKKWTWVYALGHDSRWASSHETTYVPVAWADYQYCSFRLDPLSDILVPSGVIVIC</sequence>
<dbReference type="Proteomes" id="UP000176634">
    <property type="component" value="Unassembled WGS sequence"/>
</dbReference>
<reference evidence="1 2" key="1">
    <citation type="journal article" date="2016" name="Nat. Commun.">
        <title>Thousands of microbial genomes shed light on interconnected biogeochemical processes in an aquifer system.</title>
        <authorList>
            <person name="Anantharaman K."/>
            <person name="Brown C.T."/>
            <person name="Hug L.A."/>
            <person name="Sharon I."/>
            <person name="Castelle C.J."/>
            <person name="Probst A.J."/>
            <person name="Thomas B.C."/>
            <person name="Singh A."/>
            <person name="Wilkins M.J."/>
            <person name="Karaoz U."/>
            <person name="Brodie E.L."/>
            <person name="Williams K.H."/>
            <person name="Hubbard S.S."/>
            <person name="Banfield J.F."/>
        </authorList>
    </citation>
    <scope>NUCLEOTIDE SEQUENCE [LARGE SCALE GENOMIC DNA]</scope>
</reference>
<proteinExistence type="predicted"/>
<evidence type="ECO:0000313" key="2">
    <source>
        <dbReference type="Proteomes" id="UP000176634"/>
    </source>
</evidence>
<dbReference type="STRING" id="1798705.A2563_01370"/>
<dbReference type="AlphaFoldDB" id="A0A1F6PAP7"/>
<accession>A0A1F6PAP7</accession>
<name>A0A1F6PAP7_9BACT</name>
<protein>
    <submittedName>
        <fullName evidence="1">Uncharacterized protein</fullName>
    </submittedName>
</protein>
<evidence type="ECO:0000313" key="1">
    <source>
        <dbReference type="EMBL" id="OGH93239.1"/>
    </source>
</evidence>
<gene>
    <name evidence="1" type="ORF">A2563_01370</name>
</gene>
<dbReference type="EMBL" id="MFRA01000001">
    <property type="protein sequence ID" value="OGH93239.1"/>
    <property type="molecule type" value="Genomic_DNA"/>
</dbReference>
<organism evidence="1 2">
    <name type="scientific">Candidatus Magasanikbacteria bacterium RIFOXYD1_FULL_40_23</name>
    <dbReference type="NCBI Taxonomy" id="1798705"/>
    <lineage>
        <taxon>Bacteria</taxon>
        <taxon>Candidatus Magasanikiibacteriota</taxon>
    </lineage>
</organism>